<dbReference type="GO" id="GO:0016301">
    <property type="term" value="F:kinase activity"/>
    <property type="evidence" value="ECO:0007669"/>
    <property type="project" value="UniProtKB-KW"/>
</dbReference>
<dbReference type="GO" id="GO:0090563">
    <property type="term" value="F:protein-phosphocysteine-sugar phosphotransferase activity"/>
    <property type="evidence" value="ECO:0007669"/>
    <property type="project" value="TreeGrafter"/>
</dbReference>
<evidence type="ECO:0000256" key="4">
    <source>
        <dbReference type="ARBA" id="ARBA00022553"/>
    </source>
</evidence>
<name>C7Q7W1_CATAD</name>
<dbReference type="AlphaFoldDB" id="C7Q7W1"/>
<dbReference type="InParanoid" id="C7Q7W1"/>
<reference evidence="13 14" key="1">
    <citation type="journal article" date="2009" name="Stand. Genomic Sci.">
        <title>Complete genome sequence of Catenulispora acidiphila type strain (ID 139908).</title>
        <authorList>
            <person name="Copeland A."/>
            <person name="Lapidus A."/>
            <person name="Glavina Del Rio T."/>
            <person name="Nolan M."/>
            <person name="Lucas S."/>
            <person name="Chen F."/>
            <person name="Tice H."/>
            <person name="Cheng J.F."/>
            <person name="Bruce D."/>
            <person name="Goodwin L."/>
            <person name="Pitluck S."/>
            <person name="Mikhailova N."/>
            <person name="Pati A."/>
            <person name="Ivanova N."/>
            <person name="Mavromatis K."/>
            <person name="Chen A."/>
            <person name="Palaniappan K."/>
            <person name="Chain P."/>
            <person name="Land M."/>
            <person name="Hauser L."/>
            <person name="Chang Y.J."/>
            <person name="Jeffries C.D."/>
            <person name="Chertkov O."/>
            <person name="Brettin T."/>
            <person name="Detter J.C."/>
            <person name="Han C."/>
            <person name="Ali Z."/>
            <person name="Tindall B.J."/>
            <person name="Goker M."/>
            <person name="Bristow J."/>
            <person name="Eisen J.A."/>
            <person name="Markowitz V."/>
            <person name="Hugenholtz P."/>
            <person name="Kyrpides N.C."/>
            <person name="Klenk H.P."/>
        </authorList>
    </citation>
    <scope>NUCLEOTIDE SEQUENCE [LARGE SCALE GENOMIC DNA]</scope>
    <source>
        <strain evidence="14">DSM 44928 / JCM 14897 / NBRC 102108 / NRRL B-24433 / ID139908</strain>
    </source>
</reference>
<gene>
    <name evidence="13" type="ordered locus">Caci_5269</name>
</gene>
<proteinExistence type="predicted"/>
<dbReference type="InterPro" id="IPR002178">
    <property type="entry name" value="PTS_EIIA_type-2_dom"/>
</dbReference>
<evidence type="ECO:0000256" key="10">
    <source>
        <dbReference type="ARBA" id="ARBA00030956"/>
    </source>
</evidence>
<evidence type="ECO:0000256" key="8">
    <source>
        <dbReference type="ARBA" id="ARBA00022777"/>
    </source>
</evidence>
<evidence type="ECO:0000256" key="6">
    <source>
        <dbReference type="ARBA" id="ARBA00022679"/>
    </source>
</evidence>
<accession>C7Q7W1</accession>
<sequence length="153" mass="16647">MSDSRDGLLAERAVRFGVHATDRYDAVRQCGELLVEVGAVAEEYVPSMRDREDEISTYIGAGVAIPHSTAAGKKYVRRDALAVLVLAEPVDWGEDQQVSLCVAIAALGDRHLDILAELAEVLMDPERAEQLHQAKTANEVIRLLQPAGKAENV</sequence>
<dbReference type="OrthoDB" id="9814222at2"/>
<protein>
    <recommendedName>
        <fullName evidence="2">Mannitol-specific phosphotransferase enzyme IIA component</fullName>
    </recommendedName>
    <alternativeName>
        <fullName evidence="10">EIIA</fullName>
    </alternativeName>
    <alternativeName>
        <fullName evidence="11">EIII</fullName>
    </alternativeName>
    <alternativeName>
        <fullName evidence="9">PTS system mannitol-specific EIIA component</fullName>
    </alternativeName>
</protein>
<evidence type="ECO:0000313" key="14">
    <source>
        <dbReference type="Proteomes" id="UP000000851"/>
    </source>
</evidence>
<dbReference type="PANTHER" id="PTHR30181">
    <property type="entry name" value="MANNITOL PERMEASE IIC COMPONENT"/>
    <property type="match status" value="1"/>
</dbReference>
<keyword evidence="14" id="KW-1185">Reference proteome</keyword>
<dbReference type="CDD" id="cd00211">
    <property type="entry name" value="PTS_IIA_fru"/>
    <property type="match status" value="1"/>
</dbReference>
<dbReference type="Pfam" id="PF00359">
    <property type="entry name" value="PTS_EIIA_2"/>
    <property type="match status" value="1"/>
</dbReference>
<evidence type="ECO:0000313" key="13">
    <source>
        <dbReference type="EMBL" id="ACU74128.1"/>
    </source>
</evidence>
<dbReference type="GO" id="GO:0009401">
    <property type="term" value="P:phosphoenolpyruvate-dependent sugar phosphotransferase system"/>
    <property type="evidence" value="ECO:0007669"/>
    <property type="project" value="UniProtKB-KW"/>
</dbReference>
<dbReference type="InterPro" id="IPR016152">
    <property type="entry name" value="PTrfase/Anion_transptr"/>
</dbReference>
<keyword evidence="4" id="KW-0597">Phosphoprotein</keyword>
<evidence type="ECO:0000256" key="5">
    <source>
        <dbReference type="ARBA" id="ARBA00022597"/>
    </source>
</evidence>
<dbReference type="PROSITE" id="PS51094">
    <property type="entry name" value="PTS_EIIA_TYPE_2"/>
    <property type="match status" value="1"/>
</dbReference>
<keyword evidence="3" id="KW-0813">Transport</keyword>
<evidence type="ECO:0000256" key="1">
    <source>
        <dbReference type="ARBA" id="ARBA00002434"/>
    </source>
</evidence>
<dbReference type="GO" id="GO:0005886">
    <property type="term" value="C:plasma membrane"/>
    <property type="evidence" value="ECO:0007669"/>
    <property type="project" value="TreeGrafter"/>
</dbReference>
<dbReference type="SUPFAM" id="SSF55804">
    <property type="entry name" value="Phoshotransferase/anion transport protein"/>
    <property type="match status" value="1"/>
</dbReference>
<dbReference type="HOGENOM" id="CLU_072531_3_0_11"/>
<keyword evidence="5" id="KW-0762">Sugar transport</keyword>
<evidence type="ECO:0000256" key="3">
    <source>
        <dbReference type="ARBA" id="ARBA00022448"/>
    </source>
</evidence>
<dbReference type="PANTHER" id="PTHR30181:SF2">
    <property type="entry name" value="PTS SYSTEM MANNITOL-SPECIFIC EIICBA COMPONENT"/>
    <property type="match status" value="1"/>
</dbReference>
<dbReference type="Proteomes" id="UP000000851">
    <property type="component" value="Chromosome"/>
</dbReference>
<keyword evidence="8" id="KW-0418">Kinase</keyword>
<feature type="domain" description="PTS EIIA type-2" evidence="12">
    <location>
        <begin position="7"/>
        <end position="147"/>
    </location>
</feature>
<dbReference type="Gene3D" id="3.40.930.10">
    <property type="entry name" value="Mannitol-specific EII, Chain A"/>
    <property type="match status" value="1"/>
</dbReference>
<dbReference type="eggNOG" id="COG4668">
    <property type="taxonomic scope" value="Bacteria"/>
</dbReference>
<evidence type="ECO:0000259" key="12">
    <source>
        <dbReference type="PROSITE" id="PS51094"/>
    </source>
</evidence>
<keyword evidence="7" id="KW-0598">Phosphotransferase system</keyword>
<dbReference type="RefSeq" id="WP_015793857.1">
    <property type="nucleotide sequence ID" value="NC_013131.1"/>
</dbReference>
<keyword evidence="6 13" id="KW-0808">Transferase</keyword>
<evidence type="ECO:0000256" key="7">
    <source>
        <dbReference type="ARBA" id="ARBA00022683"/>
    </source>
</evidence>
<keyword evidence="13" id="KW-0670">Pyruvate</keyword>
<evidence type="ECO:0000256" key="9">
    <source>
        <dbReference type="ARBA" id="ARBA00029908"/>
    </source>
</evidence>
<dbReference type="EMBL" id="CP001700">
    <property type="protein sequence ID" value="ACU74128.1"/>
    <property type="molecule type" value="Genomic_DNA"/>
</dbReference>
<organism evidence="13 14">
    <name type="scientific">Catenulispora acidiphila (strain DSM 44928 / JCM 14897 / NBRC 102108 / NRRL B-24433 / ID139908)</name>
    <dbReference type="NCBI Taxonomy" id="479433"/>
    <lineage>
        <taxon>Bacteria</taxon>
        <taxon>Bacillati</taxon>
        <taxon>Actinomycetota</taxon>
        <taxon>Actinomycetes</taxon>
        <taxon>Catenulisporales</taxon>
        <taxon>Catenulisporaceae</taxon>
        <taxon>Catenulispora</taxon>
    </lineage>
</organism>
<dbReference type="InterPro" id="IPR050893">
    <property type="entry name" value="Sugar_PTS"/>
</dbReference>
<comment type="function">
    <text evidence="1">The phosphoenolpyruvate-dependent sugar phosphotransferase system (sugar PTS), a major carbohydrate active transport system, catalyzes the phosphorylation of incoming sugar substrates concomitantly with their translocation across the cell membrane. The enzyme II CmtAB PTS system is involved in D-mannitol transport.</text>
</comment>
<dbReference type="STRING" id="479433.Caci_5269"/>
<evidence type="ECO:0000256" key="2">
    <source>
        <dbReference type="ARBA" id="ARBA00014783"/>
    </source>
</evidence>
<evidence type="ECO:0000256" key="11">
    <source>
        <dbReference type="ARBA" id="ARBA00030962"/>
    </source>
</evidence>
<dbReference type="KEGG" id="cai:Caci_5269"/>